<dbReference type="GeneID" id="106173607"/>
<dbReference type="InterPro" id="IPR036383">
    <property type="entry name" value="TSP1_rpt_sf"/>
</dbReference>
<accession>A0A1S3JIL4</accession>
<dbReference type="InterPro" id="IPR016186">
    <property type="entry name" value="C-type_lectin-like/link_sf"/>
</dbReference>
<dbReference type="SMART" id="SM00034">
    <property type="entry name" value="CLECT"/>
    <property type="match status" value="2"/>
</dbReference>
<dbReference type="Gene3D" id="3.10.100.10">
    <property type="entry name" value="Mannose-Binding Protein A, subunit A"/>
    <property type="match status" value="2"/>
</dbReference>
<name>A0A1S3JIL4_LINAN</name>
<feature type="chain" id="PRO_5010299133" evidence="6">
    <location>
        <begin position="25"/>
        <end position="416"/>
    </location>
</feature>
<evidence type="ECO:0000313" key="9">
    <source>
        <dbReference type="RefSeq" id="XP_013410232.1"/>
    </source>
</evidence>
<dbReference type="InterPro" id="IPR016187">
    <property type="entry name" value="CTDL_fold"/>
</dbReference>
<evidence type="ECO:0000256" key="4">
    <source>
        <dbReference type="ARBA" id="ARBA00022737"/>
    </source>
</evidence>
<evidence type="ECO:0000256" key="1">
    <source>
        <dbReference type="ARBA" id="ARBA00004613"/>
    </source>
</evidence>
<dbReference type="SMART" id="SM00209">
    <property type="entry name" value="TSP1"/>
    <property type="match status" value="2"/>
</dbReference>
<keyword evidence="2" id="KW-0964">Secreted</keyword>
<evidence type="ECO:0000259" key="7">
    <source>
        <dbReference type="PROSITE" id="PS50041"/>
    </source>
</evidence>
<reference evidence="9" key="1">
    <citation type="submission" date="2025-08" db="UniProtKB">
        <authorList>
            <consortium name="RefSeq"/>
        </authorList>
    </citation>
    <scope>IDENTIFICATION</scope>
    <source>
        <tissue evidence="9">Gonads</tissue>
    </source>
</reference>
<feature type="domain" description="C-type lectin" evidence="7">
    <location>
        <begin position="35"/>
        <end position="157"/>
    </location>
</feature>
<keyword evidence="5" id="KW-1015">Disulfide bond</keyword>
<dbReference type="RefSeq" id="XP_013410232.1">
    <property type="nucleotide sequence ID" value="XM_013554778.1"/>
</dbReference>
<dbReference type="OrthoDB" id="6228768at2759"/>
<keyword evidence="4" id="KW-0677">Repeat</keyword>
<organism evidence="8 9">
    <name type="scientific">Lingula anatina</name>
    <name type="common">Brachiopod</name>
    <name type="synonym">Lingula unguis</name>
    <dbReference type="NCBI Taxonomy" id="7574"/>
    <lineage>
        <taxon>Eukaryota</taxon>
        <taxon>Metazoa</taxon>
        <taxon>Spiralia</taxon>
        <taxon>Lophotrochozoa</taxon>
        <taxon>Brachiopoda</taxon>
        <taxon>Linguliformea</taxon>
        <taxon>Lingulata</taxon>
        <taxon>Lingulida</taxon>
        <taxon>Linguloidea</taxon>
        <taxon>Lingulidae</taxon>
        <taxon>Lingula</taxon>
    </lineage>
</organism>
<dbReference type="InterPro" id="IPR001304">
    <property type="entry name" value="C-type_lectin-like"/>
</dbReference>
<dbReference type="PROSITE" id="PS51257">
    <property type="entry name" value="PROKAR_LIPOPROTEIN"/>
    <property type="match status" value="1"/>
</dbReference>
<dbReference type="PRINTS" id="PR01705">
    <property type="entry name" value="TSP1REPEAT"/>
</dbReference>
<feature type="signal peptide" evidence="6">
    <location>
        <begin position="1"/>
        <end position="24"/>
    </location>
</feature>
<dbReference type="Pfam" id="PF00090">
    <property type="entry name" value="TSP_1"/>
    <property type="match status" value="2"/>
</dbReference>
<dbReference type="Gene3D" id="2.20.100.10">
    <property type="entry name" value="Thrombospondin type-1 (TSP1) repeat"/>
    <property type="match status" value="2"/>
</dbReference>
<keyword evidence="3 6" id="KW-0732">Signal</keyword>
<evidence type="ECO:0000256" key="6">
    <source>
        <dbReference type="SAM" id="SignalP"/>
    </source>
</evidence>
<gene>
    <name evidence="9" type="primary">LOC106173607</name>
</gene>
<dbReference type="InterPro" id="IPR018378">
    <property type="entry name" value="C-type_lectin_CS"/>
</dbReference>
<dbReference type="SUPFAM" id="SSF56436">
    <property type="entry name" value="C-type lectin-like"/>
    <property type="match status" value="2"/>
</dbReference>
<dbReference type="PANTHER" id="PTHR22906">
    <property type="entry name" value="PROPERDIN"/>
    <property type="match status" value="1"/>
</dbReference>
<dbReference type="PROSITE" id="PS00615">
    <property type="entry name" value="C_TYPE_LECTIN_1"/>
    <property type="match status" value="1"/>
</dbReference>
<dbReference type="PANTHER" id="PTHR22906:SF43">
    <property type="entry name" value="PROPERDIN"/>
    <property type="match status" value="1"/>
</dbReference>
<comment type="subcellular location">
    <subcellularLocation>
        <location evidence="1">Secreted</location>
    </subcellularLocation>
</comment>
<dbReference type="AlphaFoldDB" id="A0A1S3JIL4"/>
<dbReference type="Proteomes" id="UP000085678">
    <property type="component" value="Unplaced"/>
</dbReference>
<dbReference type="InterPro" id="IPR052065">
    <property type="entry name" value="Compl_asym_regulator"/>
</dbReference>
<proteinExistence type="predicted"/>
<evidence type="ECO:0000313" key="8">
    <source>
        <dbReference type="Proteomes" id="UP000085678"/>
    </source>
</evidence>
<evidence type="ECO:0000256" key="2">
    <source>
        <dbReference type="ARBA" id="ARBA00022525"/>
    </source>
</evidence>
<dbReference type="InterPro" id="IPR000884">
    <property type="entry name" value="TSP1_rpt"/>
</dbReference>
<evidence type="ECO:0000256" key="5">
    <source>
        <dbReference type="ARBA" id="ARBA00023157"/>
    </source>
</evidence>
<feature type="domain" description="C-type lectin" evidence="7">
    <location>
        <begin position="286"/>
        <end position="404"/>
    </location>
</feature>
<keyword evidence="8" id="KW-1185">Reference proteome</keyword>
<dbReference type="PROSITE" id="PS50092">
    <property type="entry name" value="TSP1"/>
    <property type="match status" value="2"/>
</dbReference>
<dbReference type="FunFam" id="2.20.100.10:FF:000001">
    <property type="entry name" value="semaphorin-5A isoform X1"/>
    <property type="match status" value="1"/>
</dbReference>
<protein>
    <submittedName>
        <fullName evidence="9">SCO-spondin</fullName>
    </submittedName>
</protein>
<sequence length="416" mass="46356">MKTSSFYLAVAIVIACCCIPISSGATKCHWGYMPIASSCFLFISSRLTWEEARQQCENVGAHLAVLDTVSKRDSVINFVKNQGAADPYYWLDGREPWDDGRWIWFSRKTPVDQNLWLPGEPNEYNSRQEGCMHIWEKNNQFGINDTPCRFSNPFICEIDIDGNWGDWTTWSTCSATCGSQSRRSRTRVCDNPAPVSAGKPCPGDNRQTEFCFPGECPVDGVWSVWTHWSTCSKTCGQGNRTRHRACNSPPPTNGGKDCPGQLVEVETCSGPPCTAKLCPDLFIEVTDSLCLYISDPKTEAYNYFLSMKACASLSPLSRLMTMRNKYEYQNMVRFLPTAAEYWIGDDTTSSSNARTKLGSGSFGIWAAGYPSSRSLTGCVELSGKSGAFLWQDAPCWERKPFICELRPKDTLAPVVG</sequence>
<dbReference type="KEGG" id="lak:106173607"/>
<dbReference type="Pfam" id="PF00059">
    <property type="entry name" value="Lectin_C"/>
    <property type="match status" value="2"/>
</dbReference>
<dbReference type="SUPFAM" id="SSF82895">
    <property type="entry name" value="TSP-1 type 1 repeat"/>
    <property type="match status" value="2"/>
</dbReference>
<evidence type="ECO:0000256" key="3">
    <source>
        <dbReference type="ARBA" id="ARBA00022729"/>
    </source>
</evidence>
<dbReference type="CDD" id="cd00037">
    <property type="entry name" value="CLECT"/>
    <property type="match status" value="2"/>
</dbReference>
<dbReference type="FunFam" id="2.20.100.10:FF:000007">
    <property type="entry name" value="Thrombospondin 1"/>
    <property type="match status" value="1"/>
</dbReference>
<dbReference type="PROSITE" id="PS50041">
    <property type="entry name" value="C_TYPE_LECTIN_2"/>
    <property type="match status" value="2"/>
</dbReference>
<dbReference type="InParanoid" id="A0A1S3JIL4"/>